<dbReference type="Gene3D" id="3.40.630.30">
    <property type="match status" value="1"/>
</dbReference>
<dbReference type="AlphaFoldDB" id="A0A644V7H2"/>
<dbReference type="InterPro" id="IPR016181">
    <property type="entry name" value="Acyl_CoA_acyltransferase"/>
</dbReference>
<proteinExistence type="predicted"/>
<feature type="domain" description="N-acetyltransferase" evidence="1">
    <location>
        <begin position="19"/>
        <end position="160"/>
    </location>
</feature>
<protein>
    <recommendedName>
        <fullName evidence="1">N-acetyltransferase domain-containing protein</fullName>
    </recommendedName>
</protein>
<dbReference type="PANTHER" id="PTHR43328:SF1">
    <property type="entry name" value="N-ACETYLTRANSFERASE DOMAIN-CONTAINING PROTEIN"/>
    <property type="match status" value="1"/>
</dbReference>
<dbReference type="PANTHER" id="PTHR43328">
    <property type="entry name" value="ACETYLTRANSFERASE-RELATED"/>
    <property type="match status" value="1"/>
</dbReference>
<dbReference type="GO" id="GO:0016747">
    <property type="term" value="F:acyltransferase activity, transferring groups other than amino-acyl groups"/>
    <property type="evidence" value="ECO:0007669"/>
    <property type="project" value="InterPro"/>
</dbReference>
<dbReference type="PROSITE" id="PS51186">
    <property type="entry name" value="GNAT"/>
    <property type="match status" value="1"/>
</dbReference>
<dbReference type="CDD" id="cd04301">
    <property type="entry name" value="NAT_SF"/>
    <property type="match status" value="1"/>
</dbReference>
<sequence length="160" mass="17858">MRALQTGRRPWEERDAPSLAFFANDPLLARNLRAGFPSPYGLEDAKAFIAFCHAQDPAENLCLVITDDDTAVGSIGVFCRGNGRAELGYWLGRPYRGKGIMTMMVKEVCGLAFHRFAIDEIFAEPYEWNAASQRVLEKAGFAYTGEKEKSRVYTLAKGRV</sequence>
<evidence type="ECO:0000313" key="2">
    <source>
        <dbReference type="EMBL" id="MPL86743.1"/>
    </source>
</evidence>
<comment type="caution">
    <text evidence="2">The sequence shown here is derived from an EMBL/GenBank/DDBJ whole genome shotgun (WGS) entry which is preliminary data.</text>
</comment>
<accession>A0A644V7H2</accession>
<evidence type="ECO:0000259" key="1">
    <source>
        <dbReference type="PROSITE" id="PS51186"/>
    </source>
</evidence>
<gene>
    <name evidence="2" type="ORF">SDC9_32729</name>
</gene>
<dbReference type="EMBL" id="VSSQ01000226">
    <property type="protein sequence ID" value="MPL86743.1"/>
    <property type="molecule type" value="Genomic_DNA"/>
</dbReference>
<name>A0A644V7H2_9ZZZZ</name>
<dbReference type="InterPro" id="IPR000182">
    <property type="entry name" value="GNAT_dom"/>
</dbReference>
<dbReference type="SUPFAM" id="SSF55729">
    <property type="entry name" value="Acyl-CoA N-acyltransferases (Nat)"/>
    <property type="match status" value="1"/>
</dbReference>
<dbReference type="Pfam" id="PF13302">
    <property type="entry name" value="Acetyltransf_3"/>
    <property type="match status" value="1"/>
</dbReference>
<organism evidence="2">
    <name type="scientific">bioreactor metagenome</name>
    <dbReference type="NCBI Taxonomy" id="1076179"/>
    <lineage>
        <taxon>unclassified sequences</taxon>
        <taxon>metagenomes</taxon>
        <taxon>ecological metagenomes</taxon>
    </lineage>
</organism>
<reference evidence="2" key="1">
    <citation type="submission" date="2019-08" db="EMBL/GenBank/DDBJ databases">
        <authorList>
            <person name="Kucharzyk K."/>
            <person name="Murdoch R.W."/>
            <person name="Higgins S."/>
            <person name="Loffler F."/>
        </authorList>
    </citation>
    <scope>NUCLEOTIDE SEQUENCE</scope>
</reference>